<comment type="catalytic activity">
    <reaction evidence="1">
        <text>ATP + protein L-histidine = ADP + protein N-phospho-L-histidine.</text>
        <dbReference type="EC" id="2.7.13.3"/>
    </reaction>
</comment>
<dbReference type="GeneID" id="103625775"/>
<dbReference type="Gene3D" id="1.10.287.130">
    <property type="match status" value="1"/>
</dbReference>
<feature type="domain" description="Response regulatory" evidence="19">
    <location>
        <begin position="599"/>
        <end position="731"/>
    </location>
</feature>
<dbReference type="InterPro" id="IPR011006">
    <property type="entry name" value="CheY-like_superfamily"/>
</dbReference>
<keyword evidence="17" id="KW-0175">Coiled coil</keyword>
<evidence type="ECO:0000256" key="6">
    <source>
        <dbReference type="ARBA" id="ARBA00022475"/>
    </source>
</evidence>
<dbReference type="GO" id="GO:0000155">
    <property type="term" value="F:phosphorelay sensor kinase activity"/>
    <property type="evidence" value="ECO:0007669"/>
    <property type="project" value="InterPro"/>
</dbReference>
<feature type="domain" description="Histidine kinase" evidence="18">
    <location>
        <begin position="73"/>
        <end position="337"/>
    </location>
</feature>
<dbReference type="Gramene" id="Zm00001eb212050_T001">
    <property type="protein sequence ID" value="Zm00001eb212050_P001"/>
    <property type="gene ID" value="Zm00001eb212050"/>
</dbReference>
<dbReference type="KEGG" id="zma:103625775"/>
<evidence type="ECO:0000256" key="15">
    <source>
        <dbReference type="ARBA" id="ARBA00072894"/>
    </source>
</evidence>
<dbReference type="GO" id="GO:0009736">
    <property type="term" value="P:cytokinin-activated signaling pathway"/>
    <property type="evidence" value="ECO:0007669"/>
    <property type="project" value="UniProtKB-KW"/>
</dbReference>
<dbReference type="STRING" id="4577.A0A1D6GEQ7"/>
<evidence type="ECO:0000256" key="14">
    <source>
        <dbReference type="ARBA" id="ARBA00023136"/>
    </source>
</evidence>
<dbReference type="IntAct" id="A0A1D6GEQ7">
    <property type="interactions" value="1"/>
</dbReference>
<evidence type="ECO:0000313" key="20">
    <source>
        <dbReference type="EMBL" id="AQK62065.1"/>
    </source>
</evidence>
<comment type="subcellular location">
    <subcellularLocation>
        <location evidence="3">Cell membrane</location>
        <topology evidence="3">Multi-pass membrane protein</topology>
    </subcellularLocation>
</comment>
<evidence type="ECO:0000259" key="18">
    <source>
        <dbReference type="PROSITE" id="PS50109"/>
    </source>
</evidence>
<keyword evidence="13" id="KW-0902">Two-component regulatory system</keyword>
<gene>
    <name evidence="21" type="primary">LOC103625775</name>
    <name evidence="20" type="ORF">ZEAMMB73_Zm00001d012994</name>
</gene>
<feature type="coiled-coil region" evidence="17">
    <location>
        <begin position="43"/>
        <end position="70"/>
    </location>
</feature>
<keyword evidence="22" id="KW-1185">Reference proteome</keyword>
<evidence type="ECO:0000256" key="16">
    <source>
        <dbReference type="PROSITE-ProRule" id="PRU00169"/>
    </source>
</evidence>
<keyword evidence="10 20" id="KW-0418">Kinase</keyword>
<comment type="function">
    <text evidence="2">Cytokinin receptor related to bacterial two-component regulators. Functions as a histidine kinase and transmits the stress signal to a downstream MAPK cascade.</text>
</comment>
<dbReference type="ExpressionAtlas" id="A0A1D6GEQ7">
    <property type="expression patterns" value="baseline and differential"/>
</dbReference>
<evidence type="ECO:0000313" key="21">
    <source>
        <dbReference type="EnsemblPlants" id="Zm00001eb212050_P001"/>
    </source>
</evidence>
<dbReference type="CDD" id="cd00082">
    <property type="entry name" value="HisKA"/>
    <property type="match status" value="1"/>
</dbReference>
<proteinExistence type="predicted"/>
<evidence type="ECO:0000256" key="10">
    <source>
        <dbReference type="ARBA" id="ARBA00022777"/>
    </source>
</evidence>
<dbReference type="InterPro" id="IPR003594">
    <property type="entry name" value="HATPase_dom"/>
</dbReference>
<dbReference type="PROSITE" id="PS50110">
    <property type="entry name" value="RESPONSE_REGULATORY"/>
    <property type="match status" value="1"/>
</dbReference>
<dbReference type="SUPFAM" id="SSF47384">
    <property type="entry name" value="Homodimeric domain of signal transducing histidine kinase"/>
    <property type="match status" value="1"/>
</dbReference>
<dbReference type="SMART" id="SM00387">
    <property type="entry name" value="HATPase_c"/>
    <property type="match status" value="1"/>
</dbReference>
<evidence type="ECO:0000256" key="9">
    <source>
        <dbReference type="ARBA" id="ARBA00022692"/>
    </source>
</evidence>
<dbReference type="Gene3D" id="3.40.50.2300">
    <property type="match status" value="1"/>
</dbReference>
<evidence type="ECO:0000256" key="8">
    <source>
        <dbReference type="ARBA" id="ARBA00022679"/>
    </source>
</evidence>
<dbReference type="eggNOG" id="KOG0519">
    <property type="taxonomic scope" value="Eukaryota"/>
</dbReference>
<dbReference type="InterPro" id="IPR036890">
    <property type="entry name" value="HATPase_C_sf"/>
</dbReference>
<accession>A0A1D6GEQ7</accession>
<dbReference type="PANTHER" id="PTHR43719">
    <property type="entry name" value="TWO-COMPONENT HISTIDINE KINASE"/>
    <property type="match status" value="1"/>
</dbReference>
<dbReference type="Gene3D" id="3.30.565.10">
    <property type="entry name" value="Histidine kinase-like ATPase, C-terminal domain"/>
    <property type="match status" value="1"/>
</dbReference>
<dbReference type="RefSeq" id="XP_008644392.1">
    <property type="nucleotide sequence ID" value="XM_008646170.3"/>
</dbReference>
<dbReference type="InterPro" id="IPR001789">
    <property type="entry name" value="Sig_transdc_resp-reg_receiver"/>
</dbReference>
<keyword evidence="7 16" id="KW-0597">Phosphoprotein</keyword>
<keyword evidence="11" id="KW-0932">Cytokinin signaling pathway</keyword>
<dbReference type="InterPro" id="IPR036097">
    <property type="entry name" value="HisK_dim/P_sf"/>
</dbReference>
<reference evidence="22" key="1">
    <citation type="journal article" date="2009" name="Science">
        <title>The B73 maize genome: complexity, diversity, and dynamics.</title>
        <authorList>
            <person name="Schnable P.S."/>
            <person name="Ware D."/>
            <person name="Fulton R.S."/>
            <person name="Stein J.C."/>
            <person name="Wei F."/>
            <person name="Pasternak S."/>
            <person name="Liang C."/>
            <person name="Zhang J."/>
            <person name="Fulton L."/>
            <person name="Graves T.A."/>
            <person name="Minx P."/>
            <person name="Reily A.D."/>
            <person name="Courtney L."/>
            <person name="Kruchowski S.S."/>
            <person name="Tomlinson C."/>
            <person name="Strong C."/>
            <person name="Delehaunty K."/>
            <person name="Fronick C."/>
            <person name="Courtney B."/>
            <person name="Rock S.M."/>
            <person name="Belter E."/>
            <person name="Du F."/>
            <person name="Kim K."/>
            <person name="Abbott R.M."/>
            <person name="Cotton M."/>
            <person name="Levy A."/>
            <person name="Marchetto P."/>
            <person name="Ochoa K."/>
            <person name="Jackson S.M."/>
            <person name="Gillam B."/>
            <person name="Chen W."/>
            <person name="Yan L."/>
            <person name="Higginbotham J."/>
            <person name="Cardenas M."/>
            <person name="Waligorski J."/>
            <person name="Applebaum E."/>
            <person name="Phelps L."/>
            <person name="Falcone J."/>
            <person name="Kanchi K."/>
            <person name="Thane T."/>
            <person name="Scimone A."/>
            <person name="Thane N."/>
            <person name="Henke J."/>
            <person name="Wang T."/>
            <person name="Ruppert J."/>
            <person name="Shah N."/>
            <person name="Rotter K."/>
            <person name="Hodges J."/>
            <person name="Ingenthron E."/>
            <person name="Cordes M."/>
            <person name="Kohlberg S."/>
            <person name="Sgro J."/>
            <person name="Delgado B."/>
            <person name="Mead K."/>
            <person name="Chinwalla A."/>
            <person name="Leonard S."/>
            <person name="Crouse K."/>
            <person name="Collura K."/>
            <person name="Kudrna D."/>
            <person name="Currie J."/>
            <person name="He R."/>
            <person name="Angelova A."/>
            <person name="Rajasekar S."/>
            <person name="Mueller T."/>
            <person name="Lomeli R."/>
            <person name="Scara G."/>
            <person name="Ko A."/>
            <person name="Delaney K."/>
            <person name="Wissotski M."/>
            <person name="Lopez G."/>
            <person name="Campos D."/>
            <person name="Braidotti M."/>
            <person name="Ashley E."/>
            <person name="Golser W."/>
            <person name="Kim H."/>
            <person name="Lee S."/>
            <person name="Lin J."/>
            <person name="Dujmic Z."/>
            <person name="Kim W."/>
            <person name="Talag J."/>
            <person name="Zuccolo A."/>
            <person name="Fan C."/>
            <person name="Sebastian A."/>
            <person name="Kramer M."/>
            <person name="Spiegel L."/>
            <person name="Nascimento L."/>
            <person name="Zutavern T."/>
            <person name="Miller B."/>
            <person name="Ambroise C."/>
            <person name="Muller S."/>
            <person name="Spooner W."/>
            <person name="Narechania A."/>
            <person name="Ren L."/>
            <person name="Wei S."/>
            <person name="Kumari S."/>
            <person name="Faga B."/>
            <person name="Levy M.J."/>
            <person name="McMahan L."/>
            <person name="Van Buren P."/>
            <person name="Vaughn M.W."/>
            <person name="Ying K."/>
            <person name="Yeh C.-T."/>
            <person name="Emrich S.J."/>
            <person name="Jia Y."/>
            <person name="Kalyanaraman A."/>
            <person name="Hsia A.-P."/>
            <person name="Barbazuk W.B."/>
            <person name="Baucom R.S."/>
            <person name="Brutnell T.P."/>
            <person name="Carpita N.C."/>
            <person name="Chaparro C."/>
            <person name="Chia J.-M."/>
            <person name="Deragon J.-M."/>
            <person name="Estill J.C."/>
            <person name="Fu Y."/>
            <person name="Jeddeloh J.A."/>
            <person name="Han Y."/>
            <person name="Lee H."/>
            <person name="Li P."/>
            <person name="Lisch D.R."/>
            <person name="Liu S."/>
            <person name="Liu Z."/>
            <person name="Nagel D.H."/>
            <person name="McCann M.C."/>
            <person name="SanMiguel P."/>
            <person name="Myers A.M."/>
            <person name="Nettleton D."/>
            <person name="Nguyen J."/>
            <person name="Penning B.W."/>
            <person name="Ponnala L."/>
            <person name="Schneider K.L."/>
            <person name="Schwartz D.C."/>
            <person name="Sharma A."/>
            <person name="Soderlund C."/>
            <person name="Springer N.M."/>
            <person name="Sun Q."/>
            <person name="Wang H."/>
            <person name="Waterman M."/>
            <person name="Westerman R."/>
            <person name="Wolfgruber T.K."/>
            <person name="Yang L."/>
            <person name="Yu Y."/>
            <person name="Zhang L."/>
            <person name="Zhou S."/>
            <person name="Zhu Q."/>
            <person name="Bennetzen J.L."/>
            <person name="Dawe R.K."/>
            <person name="Jiang J."/>
            <person name="Jiang N."/>
            <person name="Presting G.G."/>
            <person name="Wessler S.R."/>
            <person name="Aluru S."/>
            <person name="Martienssen R.A."/>
            <person name="Clifton S.W."/>
            <person name="McCombie W.R."/>
            <person name="Wing R.A."/>
            <person name="Wilson R.K."/>
        </authorList>
    </citation>
    <scope>NUCLEOTIDE SEQUENCE [LARGE SCALE GENOMIC DNA]</scope>
    <source>
        <strain evidence="22">cv. B73</strain>
    </source>
</reference>
<evidence type="ECO:0000256" key="3">
    <source>
        <dbReference type="ARBA" id="ARBA00004651"/>
    </source>
</evidence>
<evidence type="ECO:0000256" key="5">
    <source>
        <dbReference type="ARBA" id="ARBA00012438"/>
    </source>
</evidence>
<evidence type="ECO:0000256" key="4">
    <source>
        <dbReference type="ARBA" id="ARBA00011738"/>
    </source>
</evidence>
<evidence type="ECO:0000313" key="22">
    <source>
        <dbReference type="Proteomes" id="UP000007305"/>
    </source>
</evidence>
<dbReference type="Proteomes" id="UP000007305">
    <property type="component" value="Chromosome 5"/>
</dbReference>
<dbReference type="InterPro" id="IPR050956">
    <property type="entry name" value="2C_system_His_kinase"/>
</dbReference>
<keyword evidence="9" id="KW-0812">Transmembrane</keyword>
<evidence type="ECO:0000256" key="7">
    <source>
        <dbReference type="ARBA" id="ARBA00022553"/>
    </source>
</evidence>
<dbReference type="SUPFAM" id="SSF55874">
    <property type="entry name" value="ATPase domain of HSP90 chaperone/DNA topoisomerase II/histidine kinase"/>
    <property type="match status" value="1"/>
</dbReference>
<evidence type="ECO:0000256" key="11">
    <source>
        <dbReference type="ARBA" id="ARBA00022864"/>
    </source>
</evidence>
<evidence type="ECO:0000256" key="12">
    <source>
        <dbReference type="ARBA" id="ARBA00022989"/>
    </source>
</evidence>
<evidence type="ECO:0000256" key="17">
    <source>
        <dbReference type="SAM" id="Coils"/>
    </source>
</evidence>
<dbReference type="InterPro" id="IPR005467">
    <property type="entry name" value="His_kinase_dom"/>
</dbReference>
<evidence type="ECO:0000256" key="13">
    <source>
        <dbReference type="ARBA" id="ARBA00023012"/>
    </source>
</evidence>
<reference evidence="21" key="3">
    <citation type="submission" date="2019-07" db="EMBL/GenBank/DDBJ databases">
        <authorList>
            <person name="Seetharam A."/>
            <person name="Woodhouse M."/>
            <person name="Cannon E."/>
        </authorList>
    </citation>
    <scope>NUCLEOTIDE SEQUENCE [LARGE SCALE GENOMIC DNA]</scope>
    <source>
        <strain evidence="21">cv. B73</strain>
    </source>
</reference>
<protein>
    <recommendedName>
        <fullName evidence="15">Probable histidine kinase 2</fullName>
        <ecNumber evidence="5">2.7.13.3</ecNumber>
    </recommendedName>
</protein>
<dbReference type="PROSITE" id="PS50109">
    <property type="entry name" value="HIS_KIN"/>
    <property type="match status" value="1"/>
</dbReference>
<dbReference type="FunFam" id="3.40.50.2300:FF:000367">
    <property type="entry name" value="Histidine kinase 1"/>
    <property type="match status" value="1"/>
</dbReference>
<dbReference type="Pfam" id="PF02518">
    <property type="entry name" value="HATPase_c"/>
    <property type="match status" value="1"/>
</dbReference>
<dbReference type="SMART" id="SM00388">
    <property type="entry name" value="HisKA"/>
    <property type="match status" value="1"/>
</dbReference>
<evidence type="ECO:0000256" key="2">
    <source>
        <dbReference type="ARBA" id="ARBA00002427"/>
    </source>
</evidence>
<sequence>MQGHMLQALCIPAVIVFASALVLVAAVLCAVAVRALRRAAAREMALNVDLARQKEALRQAERKSMNKSNAFASASHDIRSALSAIAGLVDMSRQEAQSLPAVMENLDQMGVCTNKLFDILNSILDTSKVESGKMQLEEAEFSMADVLQESVDMAYVTGVRRGVEVVWDPCDFSVLRCAAVLGDSKRLKQILDNLLGNALKFTDEGHVVLRSWATRPITGSNVRAPSRFVHPRHGGGGFLGCLFRARKRPGDQDHVQNDPNLVEFYFEVVDTGIGIPQEKKMSVFENYVQVNNGQGGTGLGLGIVQSFVRLMGGEISIKDKEPGERGTCFAFNVLLRISEVQQPQDIEEGPSVPLGTLNRSISIASAFQEASNFKGVHCVLYVHGYETRRILQTWMESIEVKVWLVPQAEFIGSTLEKVQSNSTATATAECGSADRCFSSKEMVNLLRNNSSPRRAILGGIPSGILVVIDVSGGETEEICQEMAKLSRIKHQAPCKVVLLEDIKTPSNDLRRLKDMGCDLVLRKPVHGSRQFTLLMTLRDLQVLDAQAQSSHVGPEIAGNSQQQDLPDVVVPCVEDTVASTEASCLAQKPGDDKPLAGMRILLAEDNLVLQSIQRKIMNQLGAFVTVAQNGTMAVNLLREALEQANASEEDIVSLPYHVIFMDCQMPGMDGYEATKLIREEEQRYGIHAPIIALTAHDMEEDLQKAIDAGMDLHLAKPISRKKIVDAVRSFCKCEN</sequence>
<reference evidence="20" key="2">
    <citation type="submission" date="2015-12" db="EMBL/GenBank/DDBJ databases">
        <title>Update maize B73 reference genome by single molecule sequencing technologies.</title>
        <authorList>
            <consortium name="Maize Genome Sequencing Project"/>
            <person name="Ware D."/>
        </authorList>
    </citation>
    <scope>NUCLEOTIDE SEQUENCE</scope>
    <source>
        <tissue evidence="20">Seedling</tissue>
    </source>
</reference>
<dbReference type="OMA" id="IYKPFHG"/>
<dbReference type="CDD" id="cd17546">
    <property type="entry name" value="REC_hyHK_CKI1_RcsC-like"/>
    <property type="match status" value="1"/>
</dbReference>
<comment type="subunit">
    <text evidence="4">Homodimer.</text>
</comment>
<dbReference type="Pfam" id="PF00072">
    <property type="entry name" value="Response_reg"/>
    <property type="match status" value="1"/>
</dbReference>
<organism evidence="20">
    <name type="scientific">Zea mays</name>
    <name type="common">Maize</name>
    <dbReference type="NCBI Taxonomy" id="4577"/>
    <lineage>
        <taxon>Eukaryota</taxon>
        <taxon>Viridiplantae</taxon>
        <taxon>Streptophyta</taxon>
        <taxon>Embryophyta</taxon>
        <taxon>Tracheophyta</taxon>
        <taxon>Spermatophyta</taxon>
        <taxon>Magnoliopsida</taxon>
        <taxon>Liliopsida</taxon>
        <taxon>Poales</taxon>
        <taxon>Poaceae</taxon>
        <taxon>PACMAD clade</taxon>
        <taxon>Panicoideae</taxon>
        <taxon>Andropogonodae</taxon>
        <taxon>Andropogoneae</taxon>
        <taxon>Tripsacinae</taxon>
        <taxon>Zea</taxon>
    </lineage>
</organism>
<dbReference type="OrthoDB" id="60033at2759"/>
<name>A0A1D6GEQ7_MAIZE</name>
<dbReference type="Pfam" id="PF00512">
    <property type="entry name" value="HisKA"/>
    <property type="match status" value="1"/>
</dbReference>
<reference evidence="21" key="4">
    <citation type="submission" date="2021-05" db="UniProtKB">
        <authorList>
            <consortium name="EnsemblPlants"/>
        </authorList>
    </citation>
    <scope>IDENTIFICATION</scope>
    <source>
        <strain evidence="21">cv. B73</strain>
    </source>
</reference>
<dbReference type="EC" id="2.7.13.3" evidence="5"/>
<dbReference type="EnsemblPlants" id="Zm00001eb212050_T001">
    <property type="protein sequence ID" value="Zm00001eb212050_P001"/>
    <property type="gene ID" value="Zm00001eb212050"/>
</dbReference>
<feature type="modified residue" description="4-aspartylphosphate" evidence="16">
    <location>
        <position position="662"/>
    </location>
</feature>
<evidence type="ECO:0000259" key="19">
    <source>
        <dbReference type="PROSITE" id="PS50110"/>
    </source>
</evidence>
<dbReference type="FunFam" id="3.30.565.10:FF:000087">
    <property type="entry name" value="Histidine kinase 1"/>
    <property type="match status" value="1"/>
</dbReference>
<keyword evidence="8" id="KW-0808">Transferase</keyword>
<dbReference type="EMBL" id="CM000781">
    <property type="protein sequence ID" value="AQK62065.1"/>
    <property type="molecule type" value="Genomic_DNA"/>
</dbReference>
<keyword evidence="12" id="KW-1133">Transmembrane helix</keyword>
<evidence type="ECO:0000256" key="1">
    <source>
        <dbReference type="ARBA" id="ARBA00000085"/>
    </source>
</evidence>
<dbReference type="GO" id="GO:0005886">
    <property type="term" value="C:plasma membrane"/>
    <property type="evidence" value="ECO:0007669"/>
    <property type="project" value="UniProtKB-SubCell"/>
</dbReference>
<dbReference type="SMART" id="SM00448">
    <property type="entry name" value="REC"/>
    <property type="match status" value="1"/>
</dbReference>
<dbReference type="PANTHER" id="PTHR43719:SF75">
    <property type="entry name" value="HISTIDINE KINASE CKI1"/>
    <property type="match status" value="1"/>
</dbReference>
<keyword evidence="6" id="KW-1003">Cell membrane</keyword>
<dbReference type="AlphaFoldDB" id="A0A1D6GEQ7"/>
<dbReference type="SUPFAM" id="SSF52172">
    <property type="entry name" value="CheY-like"/>
    <property type="match status" value="1"/>
</dbReference>
<keyword evidence="14" id="KW-0472">Membrane</keyword>
<dbReference type="PRINTS" id="PR00344">
    <property type="entry name" value="BCTRLSENSOR"/>
</dbReference>
<dbReference type="SMR" id="A0A1D6GEQ7"/>
<dbReference type="PaxDb" id="4577-GRMZM2G108694_P01"/>
<dbReference type="InterPro" id="IPR004358">
    <property type="entry name" value="Sig_transdc_His_kin-like_C"/>
</dbReference>
<dbReference type="InterPro" id="IPR003661">
    <property type="entry name" value="HisK_dim/P_dom"/>
</dbReference>